<evidence type="ECO:0000256" key="1">
    <source>
        <dbReference type="SAM" id="MobiDB-lite"/>
    </source>
</evidence>
<name>A0AAD4IE68_9PLEO</name>
<dbReference type="EMBL" id="JAANER010000003">
    <property type="protein sequence ID" value="KAG9192932.1"/>
    <property type="molecule type" value="Genomic_DNA"/>
</dbReference>
<evidence type="ECO:0000313" key="3">
    <source>
        <dbReference type="Proteomes" id="UP001199106"/>
    </source>
</evidence>
<comment type="caution">
    <text evidence="2">The sequence shown here is derived from an EMBL/GenBank/DDBJ whole genome shotgun (WGS) entry which is preliminary data.</text>
</comment>
<dbReference type="Proteomes" id="UP001199106">
    <property type="component" value="Unassembled WGS sequence"/>
</dbReference>
<keyword evidence="3" id="KW-1185">Reference proteome</keyword>
<reference evidence="2" key="1">
    <citation type="submission" date="2021-07" db="EMBL/GenBank/DDBJ databases">
        <title>Genome Resource of American Ginseng Black Spot Pathogen Alternaria panax.</title>
        <authorList>
            <person name="Qiu C."/>
            <person name="Wang W."/>
            <person name="Liu Z."/>
        </authorList>
    </citation>
    <scope>NUCLEOTIDE SEQUENCE</scope>
    <source>
        <strain evidence="2">BNCC115425</strain>
    </source>
</reference>
<proteinExistence type="predicted"/>
<accession>A0AAD4IE68</accession>
<feature type="region of interest" description="Disordered" evidence="1">
    <location>
        <begin position="124"/>
        <end position="152"/>
    </location>
</feature>
<dbReference type="AlphaFoldDB" id="A0AAD4IE68"/>
<evidence type="ECO:0000313" key="2">
    <source>
        <dbReference type="EMBL" id="KAG9192932.1"/>
    </source>
</evidence>
<gene>
    <name evidence="2" type="ORF">G6011_11666</name>
</gene>
<organism evidence="2 3">
    <name type="scientific">Alternaria panax</name>
    <dbReference type="NCBI Taxonomy" id="48097"/>
    <lineage>
        <taxon>Eukaryota</taxon>
        <taxon>Fungi</taxon>
        <taxon>Dikarya</taxon>
        <taxon>Ascomycota</taxon>
        <taxon>Pezizomycotina</taxon>
        <taxon>Dothideomycetes</taxon>
        <taxon>Pleosporomycetidae</taxon>
        <taxon>Pleosporales</taxon>
        <taxon>Pleosporineae</taxon>
        <taxon>Pleosporaceae</taxon>
        <taxon>Alternaria</taxon>
        <taxon>Alternaria sect. Panax</taxon>
    </lineage>
</organism>
<sequence length="267" mass="29979">MGFYTPTKTARLFSATGEAHGLPISPTDTMFKAESPEMANGFPMFYAPFTPHHDIKAEAETHTRRPTVSPITPVIKVEEEEEEEEKVAPISRLIKVEEEEEEELMKKPARPILRLPKQLTPAIKQEEEDEKPSDLMLPPLPPSKSRMVTRASVHKQKTISLKIKLSLPRTSVNKSDVFQGEPARNLVRRADLHAHHRLGVTPLIGKSIDNVDGGEFVGLSGLNFGDVKGRKGMGLYDKNDEVMNERILAFREQLWGKKSWAGRKLKG</sequence>
<protein>
    <submittedName>
        <fullName evidence="2">Uncharacterized protein</fullName>
    </submittedName>
</protein>